<dbReference type="eggNOG" id="KOG0157">
    <property type="taxonomic scope" value="Eukaryota"/>
</dbReference>
<dbReference type="InterPro" id="IPR050665">
    <property type="entry name" value="Cytochrome_P450_Monooxygen"/>
</dbReference>
<reference evidence="13 14" key="2">
    <citation type="journal article" date="2018" name="Hortic Res">
        <title>Improved Brassica rapa reference genome by single-molecule sequencing and chromosome conformation capture technologies.</title>
        <authorList>
            <person name="Zhang L."/>
            <person name="Cai X."/>
            <person name="Wu J."/>
            <person name="Liu M."/>
            <person name="Grob S."/>
            <person name="Cheng F."/>
            <person name="Liang J."/>
            <person name="Cai C."/>
            <person name="Liu Z."/>
            <person name="Liu B."/>
            <person name="Wang F."/>
            <person name="Li S."/>
            <person name="Liu F."/>
            <person name="Li X."/>
            <person name="Cheng L."/>
            <person name="Yang W."/>
            <person name="Li M.H."/>
            <person name="Grossniklaus U."/>
            <person name="Zheng H."/>
            <person name="Wang X."/>
        </authorList>
    </citation>
    <scope>NUCLEOTIDE SEQUENCE [LARGE SCALE GENOMIC DNA]</scope>
    <source>
        <strain evidence="13 14">cv. Chiifu-401-42</strain>
    </source>
</reference>
<accession>M4CBI1</accession>
<dbReference type="InterPro" id="IPR036396">
    <property type="entry name" value="Cyt_P450_sf"/>
</dbReference>
<dbReference type="STRING" id="51351.M4CBI1"/>
<evidence type="ECO:0000256" key="12">
    <source>
        <dbReference type="SAM" id="Phobius"/>
    </source>
</evidence>
<keyword evidence="7 12" id="KW-1133">Transmembrane helix</keyword>
<evidence type="ECO:0000256" key="1">
    <source>
        <dbReference type="ARBA" id="ARBA00001971"/>
    </source>
</evidence>
<evidence type="ECO:0000256" key="9">
    <source>
        <dbReference type="ARBA" id="ARBA00023004"/>
    </source>
</evidence>
<evidence type="ECO:0000256" key="2">
    <source>
        <dbReference type="ARBA" id="ARBA00004167"/>
    </source>
</evidence>
<dbReference type="AlphaFoldDB" id="M4CBI1"/>
<dbReference type="GO" id="GO:0005506">
    <property type="term" value="F:iron ion binding"/>
    <property type="evidence" value="ECO:0007669"/>
    <property type="project" value="InterPro"/>
</dbReference>
<keyword evidence="10" id="KW-0503">Monooxygenase</keyword>
<keyword evidence="6" id="KW-0479">Metal-binding</keyword>
<dbReference type="InParanoid" id="M4CBI1"/>
<evidence type="ECO:0008006" key="15">
    <source>
        <dbReference type="Google" id="ProtNLM"/>
    </source>
</evidence>
<dbReference type="GO" id="GO:0004497">
    <property type="term" value="F:monooxygenase activity"/>
    <property type="evidence" value="ECO:0000318"/>
    <property type="project" value="GO_Central"/>
</dbReference>
<evidence type="ECO:0000256" key="8">
    <source>
        <dbReference type="ARBA" id="ARBA00023002"/>
    </source>
</evidence>
<dbReference type="Gene3D" id="1.10.630.10">
    <property type="entry name" value="Cytochrome P450"/>
    <property type="match status" value="1"/>
</dbReference>
<dbReference type="Pfam" id="PF00067">
    <property type="entry name" value="p450"/>
    <property type="match status" value="1"/>
</dbReference>
<evidence type="ECO:0000256" key="10">
    <source>
        <dbReference type="ARBA" id="ARBA00023033"/>
    </source>
</evidence>
<dbReference type="HOGENOM" id="CLU_001570_5_0_1"/>
<keyword evidence="14" id="KW-1185">Reference proteome</keyword>
<organism evidence="13 14">
    <name type="scientific">Brassica campestris</name>
    <name type="common">Field mustard</name>
    <dbReference type="NCBI Taxonomy" id="3711"/>
    <lineage>
        <taxon>Eukaryota</taxon>
        <taxon>Viridiplantae</taxon>
        <taxon>Streptophyta</taxon>
        <taxon>Embryophyta</taxon>
        <taxon>Tracheophyta</taxon>
        <taxon>Spermatophyta</taxon>
        <taxon>Magnoliopsida</taxon>
        <taxon>eudicotyledons</taxon>
        <taxon>Gunneridae</taxon>
        <taxon>Pentapetalae</taxon>
        <taxon>rosids</taxon>
        <taxon>malvids</taxon>
        <taxon>Brassicales</taxon>
        <taxon>Brassicaceae</taxon>
        <taxon>Brassiceae</taxon>
        <taxon>Brassica</taxon>
    </lineage>
</organism>
<evidence type="ECO:0000256" key="7">
    <source>
        <dbReference type="ARBA" id="ARBA00022989"/>
    </source>
</evidence>
<dbReference type="EnsemblPlants" id="Bra001561.1">
    <property type="protein sequence ID" value="Bra001561.1-P"/>
    <property type="gene ID" value="Bra001561"/>
</dbReference>
<dbReference type="SUPFAM" id="SSF48264">
    <property type="entry name" value="Cytochrome P450"/>
    <property type="match status" value="1"/>
</dbReference>
<dbReference type="Gramene" id="Bra001561.1">
    <property type="protein sequence ID" value="Bra001561.1-P"/>
    <property type="gene ID" value="Bra001561"/>
</dbReference>
<dbReference type="PANTHER" id="PTHR24282">
    <property type="entry name" value="CYTOCHROME P450 FAMILY MEMBER"/>
    <property type="match status" value="1"/>
</dbReference>
<dbReference type="GO" id="GO:0016020">
    <property type="term" value="C:membrane"/>
    <property type="evidence" value="ECO:0007669"/>
    <property type="project" value="UniProtKB-SubCell"/>
</dbReference>
<keyword evidence="5 12" id="KW-0812">Transmembrane</keyword>
<sequence length="368" mass="41693">MEISVALVIVSVAIVLVCWWTWRTLMWIWFKPKMLEGYLRRQGLSGTPYTPLIGDLKKNFSMTMEARSKPIKLTDDVSTRVLPYPVKMLNTHGRTFFTWLGTTPTINIMDPEKIKEVFNNVYDFQKPHTFPLANVIASGLVAYLPTKDNRRMKAACGEIHVILKGIINKRLKAREAGDAPSDDLLGILLESNSGQAKGNEMSIEDVMEELTSVRLLCYDDFAECFQQMTMILYEVLRLYPPLTQMTRAIHKEMKLGDLTLPGGVQISLPTLLVHRDTQLWGSDAAEFKPERFKEGVSKATKGQVSFFPFAWGPRICIGQNFGLLEAKMALSLILQRFSFELSPSYAHAPYIVITLHPQFGAHLILHKI</sequence>
<dbReference type="GO" id="GO:0020037">
    <property type="term" value="F:heme binding"/>
    <property type="evidence" value="ECO:0007669"/>
    <property type="project" value="InterPro"/>
</dbReference>
<keyword evidence="11 12" id="KW-0472">Membrane</keyword>
<dbReference type="Proteomes" id="UP000011750">
    <property type="component" value="Chromosome A03"/>
</dbReference>
<dbReference type="GO" id="GO:0016705">
    <property type="term" value="F:oxidoreductase activity, acting on paired donors, with incorporation or reduction of molecular oxygen"/>
    <property type="evidence" value="ECO:0007669"/>
    <property type="project" value="InterPro"/>
</dbReference>
<comment type="similarity">
    <text evidence="3">Belongs to the cytochrome P450 family.</text>
</comment>
<dbReference type="PRINTS" id="PR00385">
    <property type="entry name" value="P450"/>
</dbReference>
<evidence type="ECO:0000256" key="11">
    <source>
        <dbReference type="ARBA" id="ARBA00023136"/>
    </source>
</evidence>
<evidence type="ECO:0000256" key="3">
    <source>
        <dbReference type="ARBA" id="ARBA00010617"/>
    </source>
</evidence>
<reference evidence="13" key="3">
    <citation type="submission" date="2023-03" db="UniProtKB">
        <authorList>
            <consortium name="EnsemblPlants"/>
        </authorList>
    </citation>
    <scope>IDENTIFICATION</scope>
    <source>
        <strain evidence="13">cv. Chiifu-401-42</strain>
    </source>
</reference>
<evidence type="ECO:0000256" key="6">
    <source>
        <dbReference type="ARBA" id="ARBA00022723"/>
    </source>
</evidence>
<proteinExistence type="inferred from homology"/>
<evidence type="ECO:0000256" key="5">
    <source>
        <dbReference type="ARBA" id="ARBA00022692"/>
    </source>
</evidence>
<comment type="subcellular location">
    <subcellularLocation>
        <location evidence="2">Membrane</location>
        <topology evidence="2">Single-pass membrane protein</topology>
    </subcellularLocation>
</comment>
<reference evidence="13 14" key="1">
    <citation type="journal article" date="2011" name="Nat. Genet.">
        <title>The genome of the mesopolyploid crop species Brassica rapa.</title>
        <authorList>
            <consortium name="Brassica rapa Genome Sequencing Project Consortium"/>
            <person name="Wang X."/>
            <person name="Wang H."/>
            <person name="Wang J."/>
            <person name="Sun R."/>
            <person name="Wu J."/>
            <person name="Liu S."/>
            <person name="Bai Y."/>
            <person name="Mun J.H."/>
            <person name="Bancroft I."/>
            <person name="Cheng F."/>
            <person name="Huang S."/>
            <person name="Li X."/>
            <person name="Hua W."/>
            <person name="Wang J."/>
            <person name="Wang X."/>
            <person name="Freeling M."/>
            <person name="Pires J.C."/>
            <person name="Paterson A.H."/>
            <person name="Chalhoub B."/>
            <person name="Wang B."/>
            <person name="Hayward A."/>
            <person name="Sharpe A.G."/>
            <person name="Park B.S."/>
            <person name="Weisshaar B."/>
            <person name="Liu B."/>
            <person name="Li B."/>
            <person name="Liu B."/>
            <person name="Tong C."/>
            <person name="Song C."/>
            <person name="Duran C."/>
            <person name="Peng C."/>
            <person name="Geng C."/>
            <person name="Koh C."/>
            <person name="Lin C."/>
            <person name="Edwards D."/>
            <person name="Mu D."/>
            <person name="Shen D."/>
            <person name="Soumpourou E."/>
            <person name="Li F."/>
            <person name="Fraser F."/>
            <person name="Conant G."/>
            <person name="Lassalle G."/>
            <person name="King G.J."/>
            <person name="Bonnema G."/>
            <person name="Tang H."/>
            <person name="Wang H."/>
            <person name="Belcram H."/>
            <person name="Zhou H."/>
            <person name="Hirakawa H."/>
            <person name="Abe H."/>
            <person name="Guo H."/>
            <person name="Wang H."/>
            <person name="Jin H."/>
            <person name="Parkin I.A."/>
            <person name="Batley J."/>
            <person name="Kim J.S."/>
            <person name="Just J."/>
            <person name="Li J."/>
            <person name="Xu J."/>
            <person name="Deng J."/>
            <person name="Kim J.A."/>
            <person name="Li J."/>
            <person name="Yu J."/>
            <person name="Meng J."/>
            <person name="Wang J."/>
            <person name="Min J."/>
            <person name="Poulain J."/>
            <person name="Wang J."/>
            <person name="Hatakeyama K."/>
            <person name="Wu K."/>
            <person name="Wang L."/>
            <person name="Fang L."/>
            <person name="Trick M."/>
            <person name="Links M.G."/>
            <person name="Zhao M."/>
            <person name="Jin M."/>
            <person name="Ramchiary N."/>
            <person name="Drou N."/>
            <person name="Berkman P.J."/>
            <person name="Cai Q."/>
            <person name="Huang Q."/>
            <person name="Li R."/>
            <person name="Tabata S."/>
            <person name="Cheng S."/>
            <person name="Zhang S."/>
            <person name="Zhang S."/>
            <person name="Huang S."/>
            <person name="Sato S."/>
            <person name="Sun S."/>
            <person name="Kwon S.J."/>
            <person name="Choi S.R."/>
            <person name="Lee T.H."/>
            <person name="Fan W."/>
            <person name="Zhao X."/>
            <person name="Tan X."/>
            <person name="Xu X."/>
            <person name="Wang Y."/>
            <person name="Qiu Y."/>
            <person name="Yin Y."/>
            <person name="Li Y."/>
            <person name="Du Y."/>
            <person name="Liao Y."/>
            <person name="Lim Y."/>
            <person name="Narusaka Y."/>
            <person name="Wang Y."/>
            <person name="Wang Z."/>
            <person name="Li Z."/>
            <person name="Wang Z."/>
            <person name="Xiong Z."/>
            <person name="Zhang Z."/>
        </authorList>
    </citation>
    <scope>NUCLEOTIDE SEQUENCE [LARGE SCALE GENOMIC DNA]</scope>
    <source>
        <strain evidence="13 14">cv. Chiifu-401-42</strain>
    </source>
</reference>
<comment type="cofactor">
    <cofactor evidence="1">
        <name>heme</name>
        <dbReference type="ChEBI" id="CHEBI:30413"/>
    </cofactor>
</comment>
<keyword evidence="8" id="KW-0560">Oxidoreductase</keyword>
<keyword evidence="4" id="KW-0349">Heme</keyword>
<protein>
    <recommendedName>
        <fullName evidence="15">Cytochrome P450</fullName>
    </recommendedName>
</protein>
<dbReference type="Gene3D" id="1.20.120.990">
    <property type="entry name" value="Glycosyltransferase family 88, C-terminal domain"/>
    <property type="match status" value="1"/>
</dbReference>
<dbReference type="OMA" id="TPTINIM"/>
<name>M4CBI1_BRACM</name>
<evidence type="ECO:0000256" key="4">
    <source>
        <dbReference type="ARBA" id="ARBA00022617"/>
    </source>
</evidence>
<evidence type="ECO:0000313" key="13">
    <source>
        <dbReference type="EnsemblPlants" id="Bra001561.1-P"/>
    </source>
</evidence>
<evidence type="ECO:0000313" key="14">
    <source>
        <dbReference type="Proteomes" id="UP000011750"/>
    </source>
</evidence>
<dbReference type="InterPro" id="IPR001128">
    <property type="entry name" value="Cyt_P450"/>
</dbReference>
<keyword evidence="9" id="KW-0408">Iron</keyword>
<feature type="transmembrane region" description="Helical" evidence="12">
    <location>
        <begin position="6"/>
        <end position="30"/>
    </location>
</feature>
<dbReference type="PANTHER" id="PTHR24282:SF223">
    <property type="entry name" value="CYTOCHROME P450 MONOOXYGENASE"/>
    <property type="match status" value="1"/>
</dbReference>